<gene>
    <name evidence="2" type="ORF">X777_16906</name>
</gene>
<evidence type="ECO:0000313" key="3">
    <source>
        <dbReference type="Proteomes" id="UP000053097"/>
    </source>
</evidence>
<accession>A0A026WSE0</accession>
<keyword evidence="3" id="KW-1185">Reference proteome</keyword>
<evidence type="ECO:0000313" key="2">
    <source>
        <dbReference type="EMBL" id="EZA58947.1"/>
    </source>
</evidence>
<name>A0A026WSE0_OOCBI</name>
<protein>
    <submittedName>
        <fullName evidence="2">Uncharacterized protein</fullName>
    </submittedName>
</protein>
<dbReference type="EMBL" id="KK107111">
    <property type="protein sequence ID" value="EZA58947.1"/>
    <property type="molecule type" value="Genomic_DNA"/>
</dbReference>
<evidence type="ECO:0000256" key="1">
    <source>
        <dbReference type="SAM" id="MobiDB-lite"/>
    </source>
</evidence>
<feature type="region of interest" description="Disordered" evidence="1">
    <location>
        <begin position="58"/>
        <end position="86"/>
    </location>
</feature>
<reference evidence="2 3" key="1">
    <citation type="journal article" date="2014" name="Curr. Biol.">
        <title>The genome of the clonal raider ant Cerapachys biroi.</title>
        <authorList>
            <person name="Oxley P.R."/>
            <person name="Ji L."/>
            <person name="Fetter-Pruneda I."/>
            <person name="McKenzie S.K."/>
            <person name="Li C."/>
            <person name="Hu H."/>
            <person name="Zhang G."/>
            <person name="Kronauer D.J."/>
        </authorList>
    </citation>
    <scope>NUCLEOTIDE SEQUENCE [LARGE SCALE GENOMIC DNA]</scope>
</reference>
<feature type="compositionally biased region" description="Basic and acidic residues" evidence="1">
    <location>
        <begin position="58"/>
        <end position="73"/>
    </location>
</feature>
<dbReference type="Proteomes" id="UP000053097">
    <property type="component" value="Unassembled WGS sequence"/>
</dbReference>
<proteinExistence type="predicted"/>
<sequence length="86" mass="9532">MQRQVAGSTNAFDCQSISFSWQLSCCQYDGFTSAVYSNEARKCLPICRGLIDFARQPGARDDVHEDVPKKILSEEQGEATPVRSAD</sequence>
<dbReference type="AlphaFoldDB" id="A0A026WSE0"/>
<organism evidence="2 3">
    <name type="scientific">Ooceraea biroi</name>
    <name type="common">Clonal raider ant</name>
    <name type="synonym">Cerapachys biroi</name>
    <dbReference type="NCBI Taxonomy" id="2015173"/>
    <lineage>
        <taxon>Eukaryota</taxon>
        <taxon>Metazoa</taxon>
        <taxon>Ecdysozoa</taxon>
        <taxon>Arthropoda</taxon>
        <taxon>Hexapoda</taxon>
        <taxon>Insecta</taxon>
        <taxon>Pterygota</taxon>
        <taxon>Neoptera</taxon>
        <taxon>Endopterygota</taxon>
        <taxon>Hymenoptera</taxon>
        <taxon>Apocrita</taxon>
        <taxon>Aculeata</taxon>
        <taxon>Formicoidea</taxon>
        <taxon>Formicidae</taxon>
        <taxon>Dorylinae</taxon>
        <taxon>Ooceraea</taxon>
    </lineage>
</organism>